<reference evidence="1" key="1">
    <citation type="submission" date="2015-04" db="UniProtKB">
        <authorList>
            <consortium name="EnsemblPlants"/>
        </authorList>
    </citation>
    <scope>IDENTIFICATION</scope>
</reference>
<dbReference type="AlphaFoldDB" id="A0A0E0EWC2"/>
<dbReference type="Gramene" id="OMERI10G03490.1">
    <property type="protein sequence ID" value="OMERI10G03490.1"/>
    <property type="gene ID" value="OMERI10G03490"/>
</dbReference>
<dbReference type="EnsemblPlants" id="OMERI10G03490.1">
    <property type="protein sequence ID" value="OMERI10G03490.1"/>
    <property type="gene ID" value="OMERI10G03490"/>
</dbReference>
<keyword evidence="2" id="KW-1185">Reference proteome</keyword>
<reference evidence="1" key="2">
    <citation type="submission" date="2018-05" db="EMBL/GenBank/DDBJ databases">
        <title>OmerRS3 (Oryza meridionalis Reference Sequence Version 3).</title>
        <authorList>
            <person name="Zhang J."/>
            <person name="Kudrna D."/>
            <person name="Lee S."/>
            <person name="Talag J."/>
            <person name="Welchert J."/>
            <person name="Wing R.A."/>
        </authorList>
    </citation>
    <scope>NUCLEOTIDE SEQUENCE [LARGE SCALE GENOMIC DNA]</scope>
    <source>
        <strain evidence="1">cv. OR44</strain>
    </source>
</reference>
<evidence type="ECO:0000313" key="1">
    <source>
        <dbReference type="EnsemblPlants" id="OMERI10G03490.1"/>
    </source>
</evidence>
<name>A0A0E0EWC2_9ORYZ</name>
<accession>A0A0E0EWC2</accession>
<sequence length="68" mass="7712">MWLGAEDRVESAVMEMKDGCYCATSSPSLYHAATYFHDSIIDYSSPPGCPLYYQSQETDQPLYPYCKV</sequence>
<dbReference type="Proteomes" id="UP000008021">
    <property type="component" value="Chromosome 10"/>
</dbReference>
<organism evidence="1">
    <name type="scientific">Oryza meridionalis</name>
    <dbReference type="NCBI Taxonomy" id="40149"/>
    <lineage>
        <taxon>Eukaryota</taxon>
        <taxon>Viridiplantae</taxon>
        <taxon>Streptophyta</taxon>
        <taxon>Embryophyta</taxon>
        <taxon>Tracheophyta</taxon>
        <taxon>Spermatophyta</taxon>
        <taxon>Magnoliopsida</taxon>
        <taxon>Liliopsida</taxon>
        <taxon>Poales</taxon>
        <taxon>Poaceae</taxon>
        <taxon>BOP clade</taxon>
        <taxon>Oryzoideae</taxon>
        <taxon>Oryzeae</taxon>
        <taxon>Oryzinae</taxon>
        <taxon>Oryza</taxon>
    </lineage>
</organism>
<proteinExistence type="predicted"/>
<evidence type="ECO:0000313" key="2">
    <source>
        <dbReference type="Proteomes" id="UP000008021"/>
    </source>
</evidence>
<dbReference type="HOGENOM" id="CLU_189450_1_0_1"/>
<protein>
    <submittedName>
        <fullName evidence="1">Uncharacterized protein</fullName>
    </submittedName>
</protein>